<dbReference type="InterPro" id="IPR001810">
    <property type="entry name" value="F-box_dom"/>
</dbReference>
<protein>
    <recommendedName>
        <fullName evidence="1">F-box domain-containing protein</fullName>
    </recommendedName>
</protein>
<dbReference type="PANTHER" id="PTHR31672">
    <property type="entry name" value="BNACNNG10540D PROTEIN"/>
    <property type="match status" value="1"/>
</dbReference>
<organism evidence="2 3">
    <name type="scientific">Quercus lobata</name>
    <name type="common">Valley oak</name>
    <dbReference type="NCBI Taxonomy" id="97700"/>
    <lineage>
        <taxon>Eukaryota</taxon>
        <taxon>Viridiplantae</taxon>
        <taxon>Streptophyta</taxon>
        <taxon>Embryophyta</taxon>
        <taxon>Tracheophyta</taxon>
        <taxon>Spermatophyta</taxon>
        <taxon>Magnoliopsida</taxon>
        <taxon>eudicotyledons</taxon>
        <taxon>Gunneridae</taxon>
        <taxon>Pentapetalae</taxon>
        <taxon>rosids</taxon>
        <taxon>fabids</taxon>
        <taxon>Fagales</taxon>
        <taxon>Fagaceae</taxon>
        <taxon>Quercus</taxon>
    </lineage>
</organism>
<dbReference type="InterPro" id="IPR050796">
    <property type="entry name" value="SCF_F-box_component"/>
</dbReference>
<proteinExistence type="predicted"/>
<dbReference type="PANTHER" id="PTHR31672:SF13">
    <property type="entry name" value="F-BOX PROTEIN CPR30-LIKE"/>
    <property type="match status" value="1"/>
</dbReference>
<evidence type="ECO:0000313" key="2">
    <source>
        <dbReference type="EnsemblPlants" id="QL10p051075:mrna"/>
    </source>
</evidence>
<dbReference type="Gene3D" id="1.20.1280.50">
    <property type="match status" value="1"/>
</dbReference>
<dbReference type="InterPro" id="IPR036047">
    <property type="entry name" value="F-box-like_dom_sf"/>
</dbReference>
<dbReference type="EMBL" id="LRBV02000010">
    <property type="status" value="NOT_ANNOTATED_CDS"/>
    <property type="molecule type" value="Genomic_DNA"/>
</dbReference>
<sequence>MARKKTKALKEDEEDYISHLPHNIATDILTRLLFKTLFNSRFVCKTWLHLLKDPSFTQLYHTRVNSNWTILQPKVKDHHLYAVHLYNSSSVIHFSARVKFATKTHLGFGYYAKHHLVDSCSDVNLTPSLWCPRLGFCPKTQVYKVVLLSEHYGVEESKRVPTLVYKLGVKGNNVWKRVNVGDDVYGETTGCLAICESPKNDGRHFHIWVMKDYGVQVSWAKAYNIEFTMIKNNVVFHPHSTDPRVVP</sequence>
<name>A0A7N2MT02_QUELO</name>
<dbReference type="EnsemblPlants" id="QL10p051075:mrna">
    <property type="protein sequence ID" value="QL10p051075:mrna"/>
    <property type="gene ID" value="QL10p051075"/>
</dbReference>
<keyword evidence="3" id="KW-1185">Reference proteome</keyword>
<dbReference type="PROSITE" id="PS50181">
    <property type="entry name" value="FBOX"/>
    <property type="match status" value="1"/>
</dbReference>
<dbReference type="Gramene" id="QL10p051075:mrna">
    <property type="protein sequence ID" value="QL10p051075:mrna"/>
    <property type="gene ID" value="QL10p051075"/>
</dbReference>
<accession>A0A7N2MT02</accession>
<evidence type="ECO:0000313" key="3">
    <source>
        <dbReference type="Proteomes" id="UP000594261"/>
    </source>
</evidence>
<evidence type="ECO:0000259" key="1">
    <source>
        <dbReference type="PROSITE" id="PS50181"/>
    </source>
</evidence>
<reference evidence="2 3" key="1">
    <citation type="journal article" date="2016" name="G3 (Bethesda)">
        <title>First Draft Assembly and Annotation of the Genome of a California Endemic Oak Quercus lobata Nee (Fagaceae).</title>
        <authorList>
            <person name="Sork V.L."/>
            <person name="Fitz-Gibbon S.T."/>
            <person name="Puiu D."/>
            <person name="Crepeau M."/>
            <person name="Gugger P.F."/>
            <person name="Sherman R."/>
            <person name="Stevens K."/>
            <person name="Langley C.H."/>
            <person name="Pellegrini M."/>
            <person name="Salzberg S.L."/>
        </authorList>
    </citation>
    <scope>NUCLEOTIDE SEQUENCE [LARGE SCALE GENOMIC DNA]</scope>
    <source>
        <strain evidence="2 3">cv. SW786</strain>
    </source>
</reference>
<dbReference type="SMART" id="SM00256">
    <property type="entry name" value="FBOX"/>
    <property type="match status" value="1"/>
</dbReference>
<dbReference type="InParanoid" id="A0A7N2MT02"/>
<dbReference type="Proteomes" id="UP000594261">
    <property type="component" value="Chromosome 10"/>
</dbReference>
<dbReference type="Pfam" id="PF00646">
    <property type="entry name" value="F-box"/>
    <property type="match status" value="1"/>
</dbReference>
<dbReference type="SUPFAM" id="SSF81383">
    <property type="entry name" value="F-box domain"/>
    <property type="match status" value="1"/>
</dbReference>
<feature type="domain" description="F-box" evidence="1">
    <location>
        <begin position="14"/>
        <end position="63"/>
    </location>
</feature>
<dbReference type="AlphaFoldDB" id="A0A7N2MT02"/>
<reference evidence="2" key="2">
    <citation type="submission" date="2021-01" db="UniProtKB">
        <authorList>
            <consortium name="EnsemblPlants"/>
        </authorList>
    </citation>
    <scope>IDENTIFICATION</scope>
</reference>